<protein>
    <submittedName>
        <fullName evidence="8">RNA polymerase sigma factor</fullName>
    </submittedName>
</protein>
<dbReference type="InterPro" id="IPR013324">
    <property type="entry name" value="RNA_pol_sigma_r3/r4-like"/>
</dbReference>
<dbReference type="InterPro" id="IPR036388">
    <property type="entry name" value="WH-like_DNA-bd_sf"/>
</dbReference>
<dbReference type="InterPro" id="IPR013325">
    <property type="entry name" value="RNA_pol_sigma_r2"/>
</dbReference>
<dbReference type="Pfam" id="PF04545">
    <property type="entry name" value="Sigma70_r4"/>
    <property type="match status" value="1"/>
</dbReference>
<feature type="domain" description="RNA polymerase sigma-70 region 4" evidence="7">
    <location>
        <begin position="135"/>
        <end position="184"/>
    </location>
</feature>
<dbReference type="InterPro" id="IPR014284">
    <property type="entry name" value="RNA_pol_sigma-70_dom"/>
</dbReference>
<sequence length="201" mass="23910">MNDTSNLSQPVSHELLWDKFRAGDKEAFGKLALHYYRLLYNYGLNLNRDEEFISDCIQDLFLELWERRAFLSRTEYVKTYLLKALRNKIFKESARLKRFQEPRHVPFEVGADSSIESYIVLKEEEAAQIRQLNLVLDTLSKRQREIVYLRFYQGLEFEEISHIMGLTRQSVANLLHRTLKKIKESWPIALFISTFLLLSDR</sequence>
<keyword evidence="4" id="KW-0238">DNA-binding</keyword>
<evidence type="ECO:0000256" key="2">
    <source>
        <dbReference type="ARBA" id="ARBA00023015"/>
    </source>
</evidence>
<dbReference type="PANTHER" id="PTHR43133:SF46">
    <property type="entry name" value="RNA POLYMERASE SIGMA-70 FACTOR ECF SUBFAMILY"/>
    <property type="match status" value="1"/>
</dbReference>
<dbReference type="Proteomes" id="UP001597116">
    <property type="component" value="Unassembled WGS sequence"/>
</dbReference>
<name>A0ABW3Q418_9BACT</name>
<comment type="caution">
    <text evidence="8">The sequence shown here is derived from an EMBL/GenBank/DDBJ whole genome shotgun (WGS) entry which is preliminary data.</text>
</comment>
<dbReference type="SUPFAM" id="SSF88946">
    <property type="entry name" value="Sigma2 domain of RNA polymerase sigma factors"/>
    <property type="match status" value="1"/>
</dbReference>
<dbReference type="InterPro" id="IPR039425">
    <property type="entry name" value="RNA_pol_sigma-70-like"/>
</dbReference>
<proteinExistence type="inferred from homology"/>
<dbReference type="EMBL" id="JBHTLP010000007">
    <property type="protein sequence ID" value="MFD1141204.1"/>
    <property type="molecule type" value="Genomic_DNA"/>
</dbReference>
<evidence type="ECO:0000256" key="5">
    <source>
        <dbReference type="ARBA" id="ARBA00023163"/>
    </source>
</evidence>
<dbReference type="InterPro" id="IPR007627">
    <property type="entry name" value="RNA_pol_sigma70_r2"/>
</dbReference>
<accession>A0ABW3Q418</accession>
<evidence type="ECO:0000259" key="7">
    <source>
        <dbReference type="Pfam" id="PF04545"/>
    </source>
</evidence>
<dbReference type="Gene3D" id="1.10.1740.10">
    <property type="match status" value="1"/>
</dbReference>
<dbReference type="PANTHER" id="PTHR43133">
    <property type="entry name" value="RNA POLYMERASE ECF-TYPE SIGMA FACTO"/>
    <property type="match status" value="1"/>
</dbReference>
<comment type="similarity">
    <text evidence="1">Belongs to the sigma-70 factor family. ECF subfamily.</text>
</comment>
<keyword evidence="3" id="KW-0731">Sigma factor</keyword>
<evidence type="ECO:0000256" key="3">
    <source>
        <dbReference type="ARBA" id="ARBA00023082"/>
    </source>
</evidence>
<dbReference type="PRINTS" id="PR00046">
    <property type="entry name" value="SIGMA70FCT"/>
</dbReference>
<organism evidence="8 9">
    <name type="scientific">Larkinella insperata</name>
    <dbReference type="NCBI Taxonomy" id="332158"/>
    <lineage>
        <taxon>Bacteria</taxon>
        <taxon>Pseudomonadati</taxon>
        <taxon>Bacteroidota</taxon>
        <taxon>Cytophagia</taxon>
        <taxon>Cytophagales</taxon>
        <taxon>Spirosomataceae</taxon>
        <taxon>Larkinella</taxon>
    </lineage>
</organism>
<dbReference type="SUPFAM" id="SSF88659">
    <property type="entry name" value="Sigma3 and sigma4 domains of RNA polymerase sigma factors"/>
    <property type="match status" value="1"/>
</dbReference>
<dbReference type="NCBIfam" id="TIGR02937">
    <property type="entry name" value="sigma70-ECF"/>
    <property type="match status" value="1"/>
</dbReference>
<dbReference type="Pfam" id="PF04542">
    <property type="entry name" value="Sigma70_r2"/>
    <property type="match status" value="1"/>
</dbReference>
<dbReference type="InterPro" id="IPR007630">
    <property type="entry name" value="RNA_pol_sigma70_r4"/>
</dbReference>
<dbReference type="CDD" id="cd06171">
    <property type="entry name" value="Sigma70_r4"/>
    <property type="match status" value="1"/>
</dbReference>
<evidence type="ECO:0000256" key="1">
    <source>
        <dbReference type="ARBA" id="ARBA00010641"/>
    </source>
</evidence>
<dbReference type="InterPro" id="IPR000943">
    <property type="entry name" value="RNA_pol_sigma70"/>
</dbReference>
<evidence type="ECO:0000259" key="6">
    <source>
        <dbReference type="Pfam" id="PF04542"/>
    </source>
</evidence>
<dbReference type="RefSeq" id="WP_379884254.1">
    <property type="nucleotide sequence ID" value="NZ_JBHTLP010000007.1"/>
</dbReference>
<evidence type="ECO:0000256" key="4">
    <source>
        <dbReference type="ARBA" id="ARBA00023125"/>
    </source>
</evidence>
<reference evidence="9" key="1">
    <citation type="journal article" date="2019" name="Int. J. Syst. Evol. Microbiol.">
        <title>The Global Catalogue of Microorganisms (GCM) 10K type strain sequencing project: providing services to taxonomists for standard genome sequencing and annotation.</title>
        <authorList>
            <consortium name="The Broad Institute Genomics Platform"/>
            <consortium name="The Broad Institute Genome Sequencing Center for Infectious Disease"/>
            <person name="Wu L."/>
            <person name="Ma J."/>
        </authorList>
    </citation>
    <scope>NUCLEOTIDE SEQUENCE [LARGE SCALE GENOMIC DNA]</scope>
    <source>
        <strain evidence="9">CCUG 55608</strain>
    </source>
</reference>
<keyword evidence="9" id="KW-1185">Reference proteome</keyword>
<dbReference type="Gene3D" id="1.10.10.10">
    <property type="entry name" value="Winged helix-like DNA-binding domain superfamily/Winged helix DNA-binding domain"/>
    <property type="match status" value="1"/>
</dbReference>
<feature type="domain" description="RNA polymerase sigma-70 region 2" evidence="6">
    <location>
        <begin position="33"/>
        <end position="97"/>
    </location>
</feature>
<gene>
    <name evidence="8" type="ORF">ACFQ4C_08795</name>
</gene>
<keyword evidence="5" id="KW-0804">Transcription</keyword>
<keyword evidence="2" id="KW-0805">Transcription regulation</keyword>
<evidence type="ECO:0000313" key="8">
    <source>
        <dbReference type="EMBL" id="MFD1141204.1"/>
    </source>
</evidence>
<evidence type="ECO:0000313" key="9">
    <source>
        <dbReference type="Proteomes" id="UP001597116"/>
    </source>
</evidence>